<keyword evidence="3" id="KW-0597">Phosphoprotein</keyword>
<dbReference type="InterPro" id="IPR035965">
    <property type="entry name" value="PAS-like_dom_sf"/>
</dbReference>
<dbReference type="Gene3D" id="3.30.450.20">
    <property type="entry name" value="PAS domain"/>
    <property type="match status" value="1"/>
</dbReference>
<evidence type="ECO:0000313" key="13">
    <source>
        <dbReference type="EMBL" id="VTZ63822.1"/>
    </source>
</evidence>
<organism evidence="13">
    <name type="scientific">Sinorhizobium medicae</name>
    <dbReference type="NCBI Taxonomy" id="110321"/>
    <lineage>
        <taxon>Bacteria</taxon>
        <taxon>Pseudomonadati</taxon>
        <taxon>Pseudomonadota</taxon>
        <taxon>Alphaproteobacteria</taxon>
        <taxon>Hyphomicrobiales</taxon>
        <taxon>Rhizobiaceae</taxon>
        <taxon>Sinorhizobium/Ensifer group</taxon>
        <taxon>Sinorhizobium</taxon>
    </lineage>
</organism>
<feature type="active site" evidence="8">
    <location>
        <position position="135"/>
    </location>
</feature>
<keyword evidence="9" id="KW-0175">Coiled coil</keyword>
<dbReference type="Proteomes" id="UP000507954">
    <property type="component" value="Unassembled WGS sequence"/>
</dbReference>
<dbReference type="PRINTS" id="PR00996">
    <property type="entry name" value="CHERMTFRASE"/>
</dbReference>
<dbReference type="SUPFAM" id="SSF52738">
    <property type="entry name" value="Methylesterase CheB, C-terminal domain"/>
    <property type="match status" value="1"/>
</dbReference>
<keyword evidence="6" id="KW-0418">Kinase</keyword>
<dbReference type="SMART" id="SM00911">
    <property type="entry name" value="HWE_HK"/>
    <property type="match status" value="1"/>
</dbReference>
<dbReference type="Pfam" id="PF13596">
    <property type="entry name" value="PAS_10"/>
    <property type="match status" value="1"/>
</dbReference>
<dbReference type="Pfam" id="PF01739">
    <property type="entry name" value="CheR"/>
    <property type="match status" value="1"/>
</dbReference>
<dbReference type="Gene3D" id="3.30.565.10">
    <property type="entry name" value="Histidine kinase-like ATPase, C-terminal domain"/>
    <property type="match status" value="1"/>
</dbReference>
<feature type="coiled-coil region" evidence="9">
    <location>
        <begin position="641"/>
        <end position="728"/>
    </location>
</feature>
<evidence type="ECO:0000256" key="9">
    <source>
        <dbReference type="SAM" id="Coils"/>
    </source>
</evidence>
<dbReference type="EC" id="2.7.13.3" evidence="2"/>
<dbReference type="InterPro" id="IPR035909">
    <property type="entry name" value="CheB_C"/>
</dbReference>
<evidence type="ECO:0000256" key="5">
    <source>
        <dbReference type="ARBA" id="ARBA00022741"/>
    </source>
</evidence>
<evidence type="ECO:0000256" key="7">
    <source>
        <dbReference type="ARBA" id="ARBA00022840"/>
    </source>
</evidence>
<dbReference type="PANTHER" id="PTHR24422">
    <property type="entry name" value="CHEMOTAXIS PROTEIN METHYLTRANSFERASE"/>
    <property type="match status" value="1"/>
</dbReference>
<dbReference type="InterPro" id="IPR000673">
    <property type="entry name" value="Sig_transdc_resp-reg_Me-estase"/>
</dbReference>
<proteinExistence type="predicted"/>
<dbReference type="InterPro" id="IPR029063">
    <property type="entry name" value="SAM-dependent_MTases_sf"/>
</dbReference>
<dbReference type="Pfam" id="PF01339">
    <property type="entry name" value="CheB_methylest"/>
    <property type="match status" value="1"/>
</dbReference>
<feature type="domain" description="CheR-type methyltransferase" evidence="12">
    <location>
        <begin position="201"/>
        <end position="476"/>
    </location>
</feature>
<dbReference type="PROSITE" id="PS50123">
    <property type="entry name" value="CHER"/>
    <property type="match status" value="1"/>
</dbReference>
<dbReference type="GO" id="GO:0005524">
    <property type="term" value="F:ATP binding"/>
    <property type="evidence" value="ECO:0007669"/>
    <property type="project" value="UniProtKB-KW"/>
</dbReference>
<feature type="domain" description="CheB-type methylesterase" evidence="11">
    <location>
        <begin position="10"/>
        <end position="195"/>
    </location>
</feature>
<dbReference type="GO" id="GO:0008757">
    <property type="term" value="F:S-adenosylmethionine-dependent methyltransferase activity"/>
    <property type="evidence" value="ECO:0007669"/>
    <property type="project" value="InterPro"/>
</dbReference>
<dbReference type="SUPFAM" id="SSF53335">
    <property type="entry name" value="S-adenosyl-L-methionine-dependent methyltransferases"/>
    <property type="match status" value="1"/>
</dbReference>
<keyword evidence="8 13" id="KW-0378">Hydrolase</keyword>
<dbReference type="InterPro" id="IPR036890">
    <property type="entry name" value="HATPase_C_sf"/>
</dbReference>
<dbReference type="GO" id="GO:0008984">
    <property type="term" value="F:protein-glutamate methylesterase activity"/>
    <property type="evidence" value="ECO:0007669"/>
    <property type="project" value="InterPro"/>
</dbReference>
<comment type="catalytic activity">
    <reaction evidence="1">
        <text>ATP + protein L-histidine = ADP + protein N-phospho-L-histidine.</text>
        <dbReference type="EC" id="2.7.13.3"/>
    </reaction>
</comment>
<evidence type="ECO:0000256" key="6">
    <source>
        <dbReference type="ARBA" id="ARBA00022777"/>
    </source>
</evidence>
<feature type="active site" evidence="8">
    <location>
        <position position="43"/>
    </location>
</feature>
<dbReference type="SUPFAM" id="SSF47757">
    <property type="entry name" value="Chemotaxis receptor methyltransferase CheR, N-terminal domain"/>
    <property type="match status" value="1"/>
</dbReference>
<dbReference type="InterPro" id="IPR022642">
    <property type="entry name" value="CheR_C"/>
</dbReference>
<dbReference type="InterPro" id="IPR022641">
    <property type="entry name" value="CheR_N"/>
</dbReference>
<dbReference type="GO" id="GO:0006935">
    <property type="term" value="P:chemotaxis"/>
    <property type="evidence" value="ECO:0007669"/>
    <property type="project" value="UniProtKB-UniRule"/>
</dbReference>
<dbReference type="CDD" id="cd16434">
    <property type="entry name" value="CheB-CheR_fusion"/>
    <property type="match status" value="1"/>
</dbReference>
<gene>
    <name evidence="13" type="ORF">EMEDMD4_530029</name>
</gene>
<accession>A0A508X1U4</accession>
<dbReference type="Gene3D" id="3.40.50.180">
    <property type="entry name" value="Methylesterase CheB, C-terminal domain"/>
    <property type="match status" value="1"/>
</dbReference>
<dbReference type="SUPFAM" id="SSF55785">
    <property type="entry name" value="PYP-like sensor domain (PAS domain)"/>
    <property type="match status" value="1"/>
</dbReference>
<dbReference type="Pfam" id="PF03705">
    <property type="entry name" value="CheR_N"/>
    <property type="match status" value="1"/>
</dbReference>
<dbReference type="CDD" id="cd02440">
    <property type="entry name" value="AdoMet_MTases"/>
    <property type="match status" value="1"/>
</dbReference>
<feature type="domain" description="PAC" evidence="10">
    <location>
        <begin position="791"/>
        <end position="842"/>
    </location>
</feature>
<evidence type="ECO:0000259" key="12">
    <source>
        <dbReference type="PROSITE" id="PS50123"/>
    </source>
</evidence>
<dbReference type="PANTHER" id="PTHR24422:SF27">
    <property type="entry name" value="PROTEIN-GLUTAMATE O-METHYLTRANSFERASE"/>
    <property type="match status" value="1"/>
</dbReference>
<sequence length="1028" mass="113832">MTYEDNRFPIVGIGASAGGIPAMQGFFKGLPVKPNMAFVIVTHLSPEHESQLHEVVARYTDLPVLVAEDGMAAQPNHVYVMPQNAILSIAGGHLRLRKPDAATRERKPIDIFLSTLAEDQGEQAVGIILSGGDSDGTLGAKAIKEHGGLTLAQASDGSGPRNPDMPQSAISSGVIDLAVTAEEMGEKLTAYANGFMAARDVATEETPDAREARSEIYGLLRRHSGHDFSGYKSKTFLRRVRRRMQILQVRALPEYLKLLRRDPSEVTDLFRDLLINVTNFFRDQDAFKALEQQVIPRLFEGRKAGEPVRVWVPGCATGEEVYSLGILMRERMEKLADMPRVQIFATDIDESALGVARAGRYPEALLQGLSPERIARHFNCDGASFVISSDVRELCIFSPHSVTRDPPFSRMDLVSCRNLLIYLDQETQKRVISTFHYALKPGGYLFLGTSESIGQHGEHFSTIDKKNRIFQAREHDAVPRVPALVGPPKTVNTADGRIHGLRIGTYPLRQVVEAHVLERFAPAHVVVNADGEAVYYSARTGKYLEVPQGAPSRQILTTARRGLRLDLRAALREAASARKVVVRENALLEDDDDRVQRVNLTVEPLADGAGGEPLYLVVFDPIGPLQSRAEAEHSGYDADTAAILESELRETRERLQSTIEEYETALEELKSSHEELVSLNEEAQSTNEELEASKEEMQSLNEELSTINAELTAKVEELDRANSDLKNLFESMQIATVFLDRNLVIRNFTPAASSFFNIRLSDVGRPLTELSSKIDYPELKEQIASVFKTGEAVEHHLARDQNGKHFLLRLIPYRDDAARVDGVVVTLVDVTKMAEAEAHQQMLVSELNHRVKNMLAVVISIANHSMQTARSPNEFNQALIGRLQAMGRAYGLLTETHWTAAPVDDLVRQEIEAFGTGRFEVNGPDIHLEPQQGLSIGMVIHELATNASKYGALSKSEGKVLVGWQSANGVFRLTWQESDGPPVSEPEREGFGLSLLKGEIGYKLDGEVETFFRPEGLFVRISFPFEGR</sequence>
<evidence type="ECO:0000259" key="10">
    <source>
        <dbReference type="PROSITE" id="PS50113"/>
    </source>
</evidence>
<dbReference type="InterPro" id="IPR000700">
    <property type="entry name" value="PAS-assoc_C"/>
</dbReference>
<evidence type="ECO:0000259" key="11">
    <source>
        <dbReference type="PROSITE" id="PS50122"/>
    </source>
</evidence>
<dbReference type="Pfam" id="PF07536">
    <property type="entry name" value="HWE_HK"/>
    <property type="match status" value="1"/>
</dbReference>
<evidence type="ECO:0000256" key="3">
    <source>
        <dbReference type="ARBA" id="ARBA00022553"/>
    </source>
</evidence>
<evidence type="ECO:0000256" key="2">
    <source>
        <dbReference type="ARBA" id="ARBA00012438"/>
    </source>
</evidence>
<dbReference type="PROSITE" id="PS50113">
    <property type="entry name" value="PAC"/>
    <property type="match status" value="1"/>
</dbReference>
<dbReference type="GO" id="GO:0005737">
    <property type="term" value="C:cytoplasm"/>
    <property type="evidence" value="ECO:0007669"/>
    <property type="project" value="InterPro"/>
</dbReference>
<dbReference type="InterPro" id="IPR000780">
    <property type="entry name" value="CheR_MeTrfase"/>
</dbReference>
<dbReference type="InterPro" id="IPR011102">
    <property type="entry name" value="Sig_transdc_His_kinase_HWE"/>
</dbReference>
<dbReference type="EMBL" id="CABFNB010000121">
    <property type="protein sequence ID" value="VTZ63822.1"/>
    <property type="molecule type" value="Genomic_DNA"/>
</dbReference>
<evidence type="ECO:0000256" key="4">
    <source>
        <dbReference type="ARBA" id="ARBA00022679"/>
    </source>
</evidence>
<keyword evidence="5" id="KW-0547">Nucleotide-binding</keyword>
<keyword evidence="4" id="KW-0808">Transferase</keyword>
<dbReference type="GO" id="GO:0000156">
    <property type="term" value="F:phosphorelay response regulator activity"/>
    <property type="evidence" value="ECO:0007669"/>
    <property type="project" value="InterPro"/>
</dbReference>
<dbReference type="PROSITE" id="PS50122">
    <property type="entry name" value="CHEB"/>
    <property type="match status" value="1"/>
</dbReference>
<keyword evidence="7" id="KW-0067">ATP-binding</keyword>
<reference evidence="13" key="1">
    <citation type="submission" date="2019-06" db="EMBL/GenBank/DDBJ databases">
        <authorList>
            <person name="Le Quere A."/>
            <person name="Colella S."/>
        </authorList>
    </citation>
    <scope>NUCLEOTIDE SEQUENCE</scope>
    <source>
        <strain evidence="13">EmedicaeMD41</strain>
    </source>
</reference>
<keyword evidence="8" id="KW-0145">Chemotaxis</keyword>
<feature type="active site" evidence="8">
    <location>
        <position position="16"/>
    </location>
</feature>
<dbReference type="Gene3D" id="3.40.50.150">
    <property type="entry name" value="Vaccinia Virus protein VP39"/>
    <property type="match status" value="1"/>
</dbReference>
<protein>
    <recommendedName>
        <fullName evidence="2">histidine kinase</fullName>
        <ecNumber evidence="2">2.7.13.3</ecNumber>
    </recommendedName>
</protein>
<dbReference type="GO" id="GO:0004673">
    <property type="term" value="F:protein histidine kinase activity"/>
    <property type="evidence" value="ECO:0007669"/>
    <property type="project" value="UniProtKB-EC"/>
</dbReference>
<evidence type="ECO:0000256" key="1">
    <source>
        <dbReference type="ARBA" id="ARBA00000085"/>
    </source>
</evidence>
<dbReference type="InterPro" id="IPR050903">
    <property type="entry name" value="Bact_Chemotaxis_MeTrfase"/>
</dbReference>
<evidence type="ECO:0000256" key="8">
    <source>
        <dbReference type="PROSITE-ProRule" id="PRU00050"/>
    </source>
</evidence>
<dbReference type="RefSeq" id="WP_180161955.1">
    <property type="nucleotide sequence ID" value="NZ_CABFNB010000121.1"/>
</dbReference>
<name>A0A508X1U4_9HYPH</name>
<dbReference type="AlphaFoldDB" id="A0A508X1U4"/>
<dbReference type="SMART" id="SM00138">
    <property type="entry name" value="MeTrc"/>
    <property type="match status" value="1"/>
</dbReference>
<dbReference type="SUPFAM" id="SSF55874">
    <property type="entry name" value="ATPase domain of HSP90 chaperone/DNA topoisomerase II/histidine kinase"/>
    <property type="match status" value="1"/>
</dbReference>